<feature type="transmembrane region" description="Helical" evidence="3">
    <location>
        <begin position="2093"/>
        <end position="2110"/>
    </location>
</feature>
<proteinExistence type="predicted"/>
<evidence type="ECO:0000313" key="5">
    <source>
        <dbReference type="EMBL" id="CAE1291363.1"/>
    </source>
</evidence>
<feature type="compositionally biased region" description="Basic and acidic residues" evidence="2">
    <location>
        <begin position="330"/>
        <end position="342"/>
    </location>
</feature>
<keyword evidence="3" id="KW-1133">Transmembrane helix</keyword>
<keyword evidence="6" id="KW-1185">Reference proteome</keyword>
<dbReference type="CDD" id="cd01644">
    <property type="entry name" value="RT_pepA17"/>
    <property type="match status" value="1"/>
</dbReference>
<protein>
    <recommendedName>
        <fullName evidence="4">Integrase catalytic domain-containing protein</fullName>
    </recommendedName>
</protein>
<keyword evidence="3" id="KW-0812">Transmembrane</keyword>
<reference evidence="5" key="1">
    <citation type="submission" date="2021-01" db="EMBL/GenBank/DDBJ databases">
        <authorList>
            <person name="Li R."/>
            <person name="Bekaert M."/>
        </authorList>
    </citation>
    <scope>NUCLEOTIDE SEQUENCE</scope>
    <source>
        <strain evidence="5">Farmed</strain>
    </source>
</reference>
<sequence length="2116" mass="240501">MCVFFWRDLQSSFWFGTCLHAPLLAAPPFLITLVCFIPFFFLFFFLYSPLHTPLPCLPLLIASFWLSTLSCLSELVAVIFNINTTRASLVLATFATTVCLAAAGSKLAYFFLSFFVLSCFLHCLSSPLSSLSLSSQRTHVLCSFFLSDFLPDSQNKIFRFPMKFVRVLSQHASTNAMDQKSVVSNRTRSRFSSASSKALAVRAELEMAKAGLLFVERENKLREAKAKMESEEKTLEAQREIALKEAALKAFEEYVSLSEEKSSIHLDQTPADPMQRTREYVAEQSAQLNSQPAAPQLVQSSALQHTRSPASQFDQPTNSEASFRYFPDPSEDHRRRCSTENRHDHSSDLMRYFARRELLQASMLKFSDRPKDYRAWRRSFRNSIVDLHLTPSEEMDLLVKWLGPASTEHANRLRTAYLNHPEKGLQEIWKRLEKCYESPEAIEDSLFERIHRFPKVTKDYDRLRELSDLLTELQAAKDDGDLPGLALLDTARGLRPIVEKLPPTLRDQWTSHGTTYKRKHQVPFPPFSVFTKFIEQQAEDRNDPSFRLTTDTWPSQNMDRTTTPQRKEISVHKTQIASKDIKEICPIHNLPHPLRSCRAFRSKPFPERQAYLRQHNICFRCCATHVNKDCRFKPKCAECGSESHNTALHPGPVPQTTLIRAMPNHGGENNDITAHCTQVCGSNLIEKSCSKICLVEVHPQGQRNKAVRMYAVIDEHSNKSLARPEFFELFSDHGPTSSYSLRTCAGVIEMVGRRAYGYRIESIDGHTSLPLPTLIECADVPDNRAEIPTPEAALHHKHLARIAAEMPNLDQRAPILLLLGRDIIEKLDMGWVIVGNVCLGGTHKPSTVDTFFTSTREGSRPTNFEPCPNTFRAKERYCRKGLGSSVFQPTKEDDRLAYSIEDRIFLDIMEKGVKKNSHRSWVAPLPFKPSRLRLPNNRQQAVSRLNSLTRQFRKKPYLAQDFFSFMKKIFTNARAEVAPPLKQEEERWYLPMFGIYHPKKPNKIRVVFDSSAQYNGVSLNDALLTGPDLNNNLIGVLIRFRREPVAIMADVEQMFYCFLVKREHRDFLRFLWYRDNDPDKEIVEYRMKVHVFGNSPSPAVATYCLRKSVEETHPESSPAVVQYVHRDFYVDDGLKSVPTVGEAISLLKETQNVLAASNLRLHKIASNKKEVLDAFPTEDLASDIKDLDLNEEAVPMQRSLGLDWDPESDCFTFRVADEKKPYTRRGVLSTINSLYDPLGFVAPVTIQGKSILRELTSDKVDWDTPLPPQKEQLWTAWRDSLRELHDLQIPRAYTTKSPTTSSSRQLCVFSDASTKAIAAVACLRLTYLDGTCEVGFIMGKTKLAPQPETSVPRLELCAAVLAVELADMILLELDMQVNSTIFFTDSKVVLGYISNEHRRFYVYVSNRVLRIRRSSQPEQWHYVPTDKNPADCGTRSVPATQMTTTAWLNSPSFLSNPLFNRFESNSHGLINPENDVEIRPVVTTFTTHSSPVLLDAHRFRKFSTWTALTRAIARLIHISQSFKKETRPKDCKGWHYCRAPFPVETLVQSNNLILRSAQKDTYALELSCLLQHKELPKSSALRKLDPFVDDQGLLRIGGRTRRAGLDHSEMHPVILSGKHHITSLLVRHHHKQVHHQGRHFTEGAVRAAGFWIVGGKRSISKTIHYCVICRKLRGPMQIQKMADLPEDRLSMEPPFTNVGLDVFGPWPITSCRTRGGLAHSKRWATIFTCMTTRAVHIEVLESLYTSSLINALRRFFSIRGPARLIRSDQGSNFVGARNELGINSTLDTSAVGKHLSEYGCTWLFNPPHAPHMGGAWERMIGIAKRILNSMLMQHGSTKLTHEVLTTFLAEVAAIVNSRPLVPVSTDPEDPVLLTPSTLLTQKIGSAPAPTGDFTIKNVSRQQWRHVQHLAQTFWSRWRGQYLPLLQARSKWTSSVPNLKPGSVVLLKDQDSKRNEWPLGLITRVIPSQDGRVRQVEVKIYKNDRAKLFLRPVTETVLLLPPPPHTPLPCLPLIASFWLSTLSCLSELVAVIFNINTTRASLVLATFATTVCLAAAGSKLAYFFLSFFLSLFSLASSTVSRLRFPLCPFRRSGLMFYVHFFFQIFYLIHRIKSFVFQ</sequence>
<dbReference type="InterPro" id="IPR001584">
    <property type="entry name" value="Integrase_cat-core"/>
</dbReference>
<dbReference type="Pfam" id="PF18701">
    <property type="entry name" value="DUF5641"/>
    <property type="match status" value="1"/>
</dbReference>
<evidence type="ECO:0000256" key="1">
    <source>
        <dbReference type="SAM" id="Coils"/>
    </source>
</evidence>
<keyword evidence="1" id="KW-0175">Coiled coil</keyword>
<feature type="region of interest" description="Disordered" evidence="2">
    <location>
        <begin position="544"/>
        <end position="571"/>
    </location>
</feature>
<dbReference type="InterPro" id="IPR040676">
    <property type="entry name" value="DUF5641"/>
</dbReference>
<dbReference type="InterPro" id="IPR012337">
    <property type="entry name" value="RNaseH-like_sf"/>
</dbReference>
<dbReference type="InterPro" id="IPR036397">
    <property type="entry name" value="RNaseH_sf"/>
</dbReference>
<feature type="transmembrane region" description="Helical" evidence="3">
    <location>
        <begin position="59"/>
        <end position="80"/>
    </location>
</feature>
<dbReference type="PROSITE" id="PS50994">
    <property type="entry name" value="INTEGRASE"/>
    <property type="match status" value="1"/>
</dbReference>
<feature type="transmembrane region" description="Helical" evidence="3">
    <location>
        <begin position="86"/>
        <end position="103"/>
    </location>
</feature>
<organism evidence="5 6">
    <name type="scientific">Acanthosepion pharaonis</name>
    <name type="common">Pharaoh cuttlefish</name>
    <name type="synonym">Sepia pharaonis</name>
    <dbReference type="NCBI Taxonomy" id="158019"/>
    <lineage>
        <taxon>Eukaryota</taxon>
        <taxon>Metazoa</taxon>
        <taxon>Spiralia</taxon>
        <taxon>Lophotrochozoa</taxon>
        <taxon>Mollusca</taxon>
        <taxon>Cephalopoda</taxon>
        <taxon>Coleoidea</taxon>
        <taxon>Decapodiformes</taxon>
        <taxon>Sepiida</taxon>
        <taxon>Sepiina</taxon>
        <taxon>Sepiidae</taxon>
        <taxon>Acanthosepion</taxon>
    </lineage>
</organism>
<feature type="region of interest" description="Disordered" evidence="2">
    <location>
        <begin position="262"/>
        <end position="342"/>
    </location>
</feature>
<feature type="compositionally biased region" description="Polar residues" evidence="2">
    <location>
        <begin position="547"/>
        <end position="564"/>
    </location>
</feature>
<dbReference type="InterPro" id="IPR008042">
    <property type="entry name" value="Retrotrans_Pao"/>
</dbReference>
<dbReference type="Pfam" id="PF05380">
    <property type="entry name" value="Peptidase_A17"/>
    <property type="match status" value="1"/>
</dbReference>
<evidence type="ECO:0000256" key="2">
    <source>
        <dbReference type="SAM" id="MobiDB-lite"/>
    </source>
</evidence>
<accession>A0A812D7L5</accession>
<feature type="domain" description="Integrase catalytic" evidence="4">
    <location>
        <begin position="1689"/>
        <end position="1883"/>
    </location>
</feature>
<feature type="transmembrane region" description="Helical" evidence="3">
    <location>
        <begin position="2010"/>
        <end position="2032"/>
    </location>
</feature>
<dbReference type="EMBL" id="CAHIKZ030002730">
    <property type="protein sequence ID" value="CAE1291363.1"/>
    <property type="molecule type" value="Genomic_DNA"/>
</dbReference>
<dbReference type="InterPro" id="IPR043502">
    <property type="entry name" value="DNA/RNA_pol_sf"/>
</dbReference>
<evidence type="ECO:0000256" key="3">
    <source>
        <dbReference type="SAM" id="Phobius"/>
    </source>
</evidence>
<dbReference type="Gene3D" id="3.30.420.10">
    <property type="entry name" value="Ribonuclease H-like superfamily/Ribonuclease H"/>
    <property type="match status" value="1"/>
</dbReference>
<feature type="coiled-coil region" evidence="1">
    <location>
        <begin position="214"/>
        <end position="245"/>
    </location>
</feature>
<evidence type="ECO:0000259" key="4">
    <source>
        <dbReference type="PROSITE" id="PS50994"/>
    </source>
</evidence>
<dbReference type="SUPFAM" id="SSF56672">
    <property type="entry name" value="DNA/RNA polymerases"/>
    <property type="match status" value="1"/>
</dbReference>
<name>A0A812D7L5_ACAPH</name>
<comment type="caution">
    <text evidence="5">The sequence shown here is derived from an EMBL/GenBank/DDBJ whole genome shotgun (WGS) entry which is preliminary data.</text>
</comment>
<dbReference type="GO" id="GO:0003676">
    <property type="term" value="F:nucleic acid binding"/>
    <property type="evidence" value="ECO:0007669"/>
    <property type="project" value="InterPro"/>
</dbReference>
<feature type="transmembrane region" description="Helical" evidence="3">
    <location>
        <begin position="2039"/>
        <end position="2055"/>
    </location>
</feature>
<feature type="compositionally biased region" description="Polar residues" evidence="2">
    <location>
        <begin position="284"/>
        <end position="321"/>
    </location>
</feature>
<dbReference type="SUPFAM" id="SSF53098">
    <property type="entry name" value="Ribonuclease H-like"/>
    <property type="match status" value="1"/>
</dbReference>
<feature type="transmembrane region" description="Helical" evidence="3">
    <location>
        <begin position="29"/>
        <end position="47"/>
    </location>
</feature>
<dbReference type="Proteomes" id="UP000597762">
    <property type="component" value="Unassembled WGS sequence"/>
</dbReference>
<dbReference type="PANTHER" id="PTHR47331:SF6">
    <property type="entry name" value="DOUBLECORTIN DOMAIN-CONTAINING PROTEIN"/>
    <property type="match status" value="1"/>
</dbReference>
<gene>
    <name evidence="5" type="ORF">SPHA_48723</name>
</gene>
<dbReference type="GO" id="GO:0015074">
    <property type="term" value="P:DNA integration"/>
    <property type="evidence" value="ECO:0007669"/>
    <property type="project" value="InterPro"/>
</dbReference>
<evidence type="ECO:0000313" key="6">
    <source>
        <dbReference type="Proteomes" id="UP000597762"/>
    </source>
</evidence>
<keyword evidence="3" id="KW-0472">Membrane</keyword>
<dbReference type="PANTHER" id="PTHR47331">
    <property type="entry name" value="PHD-TYPE DOMAIN-CONTAINING PROTEIN"/>
    <property type="match status" value="1"/>
</dbReference>
<dbReference type="OrthoDB" id="6092644at2759"/>